<dbReference type="EMBL" id="JAVRJZ010000017">
    <property type="protein sequence ID" value="KAK2709649.1"/>
    <property type="molecule type" value="Genomic_DNA"/>
</dbReference>
<evidence type="ECO:0000259" key="1">
    <source>
        <dbReference type="Pfam" id="PF10441"/>
    </source>
</evidence>
<dbReference type="InterPro" id="IPR052609">
    <property type="entry name" value="Ribosome_Biogenesis_Reg"/>
</dbReference>
<proteinExistence type="predicted"/>
<accession>A0AA88L191</accession>
<dbReference type="PANTHER" id="PTHR15682">
    <property type="entry name" value="UNHEALTHY RIBOSOME BIOGENESIS PROTEIN 2 HOMOLOG"/>
    <property type="match status" value="1"/>
</dbReference>
<dbReference type="InterPro" id="IPR018849">
    <property type="entry name" value="Urb2/Npa2_C"/>
</dbReference>
<dbReference type="Pfam" id="PF10441">
    <property type="entry name" value="Urb2"/>
    <property type="match status" value="1"/>
</dbReference>
<evidence type="ECO:0000313" key="2">
    <source>
        <dbReference type="EMBL" id="KAK2709649.1"/>
    </source>
</evidence>
<protein>
    <recommendedName>
        <fullName evidence="1">Nucleolar 27S pre-rRNA processing Urb2/Npa2 C-terminal domain-containing protein</fullName>
    </recommendedName>
</protein>
<feature type="domain" description="Nucleolar 27S pre-rRNA processing Urb2/Npa2 C-terminal" evidence="1">
    <location>
        <begin position="1130"/>
        <end position="1307"/>
    </location>
</feature>
<sequence>MEVLNCLSDDGVPIEKRLRLAKNCLAVTTGLLTIGNQPIFDWLVDELVTTDEGTSVKDSVARILSKFLLDEKAEEISLNLILKPSHLKLLARQIQESDCEKELQTYIIFLDSCLDHLSLLRCIVKDERILLDLTSSVLRQCSFLSSFGNYFKLLGRLGFQLQEKNRLLPSLQLLQVFMSAVFPPAISFLVSTPVAENATEAKVRWSVVVQNFIFGNQLYEDWKKFLHSIPEKKEEIPHYPDTLKAIIVACKEQMSQNEKCPLIVRLLVEGFLRRYKKSQTEAFIFMALLLAILGIYPEAKDQPAIITKTSRDSTSLSVQATSKPETQVEAVLGMLSILKEKEYNLMTDLNGLSFMSWLQNLVQYLIKEFGKTVPKVMKVCEVLMNINPVSIQYVPGPIIKSVLSSRTDVTNNDCDSLLSAILTAFVKLRDVSKFVQLLLQASNLLKLGSDFVGRPFLESLENVVTLELISAQTIKLWELILQGIENDFKSDFVSQPSCLILGSILLSGKLVDHTLPEVQFEEISCLSTRTQEMIKQIFEKKDLDKNDQNGVLKLAVSYNELHSNLMRYVAVYRQCQNEERMDEDSDSIPGLVAPPKKFKKRVDASLLSEIHLQFFKLHGREEFTPEDFDHLHKIEPNSAQFALYCKSSSPEASIKLASLLMIPSHSSLLNVYDVVDNKRIQLGLLLNLIDENIDGWSSFTKIVKENHGIFYSNNNRMQEDSLKKITAIVEKDFLERSIEGNMEVNFMLQKLEILGHFPVHSFRRVEKILLVCYLIAILSSTNQADISEKVCYLLVCALDSGDKTCPILTYFDPNSILPWLIRKGKILDNPKVLKAVFEVFTEIAAKSLGNMDNFSGFSKEESTDLSQMAGALFLENLRKGQKRLKKSPNKATADKILKSIIKSFQKSLKASPQLFVDMGNSTKNSTLLSICSSILRVYTEAKQTEKLKAKTVLNRLPRILSIAYRGIESGSEEWAEASKELFDIVLVNRKKLARKTPSNVMSKLWEAYKKSTHENRWHDGTLKIICSIVKKVTLERICNDIVLGLRYAVEMRNMSQFKKYNHFLCQIMQARIAPGPRAEVRCLALQKCFSLISTCSTTWEEKEDILQSSLVILGSYRALIGSQTVFLCPFELSLCLEAIIRAPFKICDTVPEFFSIFLPSFKILHGFLTKHEEIAADRMPSVLRCFSILLSATIYRFHQGKNLTDTELKSGIICAEKLGNIGEVMADQKLRFRRVAPYIIAEMLEHFQKFTLYPLIREQLAHGVYGLMSILDKPAVSQLLVTLSSGPREVFKMEYETYLKYRKYSGKV</sequence>
<reference evidence="2" key="1">
    <citation type="submission" date="2023-07" db="EMBL/GenBank/DDBJ databases">
        <title>Chromosome-level genome assembly of Artemia franciscana.</title>
        <authorList>
            <person name="Jo E."/>
        </authorList>
    </citation>
    <scope>NUCLEOTIDE SEQUENCE</scope>
    <source>
        <tissue evidence="2">Whole body</tissue>
    </source>
</reference>
<gene>
    <name evidence="2" type="ORF">QYM36_013352</name>
</gene>
<dbReference type="GO" id="GO:0005730">
    <property type="term" value="C:nucleolus"/>
    <property type="evidence" value="ECO:0007669"/>
    <property type="project" value="TreeGrafter"/>
</dbReference>
<evidence type="ECO:0000313" key="3">
    <source>
        <dbReference type="Proteomes" id="UP001187531"/>
    </source>
</evidence>
<comment type="caution">
    <text evidence="2">The sequence shown here is derived from an EMBL/GenBank/DDBJ whole genome shotgun (WGS) entry which is preliminary data.</text>
</comment>
<keyword evidence="3" id="KW-1185">Reference proteome</keyword>
<dbReference type="GO" id="GO:0042254">
    <property type="term" value="P:ribosome biogenesis"/>
    <property type="evidence" value="ECO:0007669"/>
    <property type="project" value="TreeGrafter"/>
</dbReference>
<dbReference type="PANTHER" id="PTHR15682:SF2">
    <property type="entry name" value="UNHEALTHY RIBOSOME BIOGENESIS PROTEIN 2 HOMOLOG"/>
    <property type="match status" value="1"/>
</dbReference>
<name>A0AA88L191_ARTSF</name>
<organism evidence="2 3">
    <name type="scientific">Artemia franciscana</name>
    <name type="common">Brine shrimp</name>
    <name type="synonym">Artemia sanfranciscana</name>
    <dbReference type="NCBI Taxonomy" id="6661"/>
    <lineage>
        <taxon>Eukaryota</taxon>
        <taxon>Metazoa</taxon>
        <taxon>Ecdysozoa</taxon>
        <taxon>Arthropoda</taxon>
        <taxon>Crustacea</taxon>
        <taxon>Branchiopoda</taxon>
        <taxon>Anostraca</taxon>
        <taxon>Artemiidae</taxon>
        <taxon>Artemia</taxon>
    </lineage>
</organism>
<dbReference type="Proteomes" id="UP001187531">
    <property type="component" value="Unassembled WGS sequence"/>
</dbReference>